<feature type="compositionally biased region" description="Pro residues" evidence="1">
    <location>
        <begin position="1"/>
        <end position="12"/>
    </location>
</feature>
<protein>
    <submittedName>
        <fullName evidence="3">Amidohydrolase</fullName>
    </submittedName>
</protein>
<evidence type="ECO:0000313" key="4">
    <source>
        <dbReference type="Proteomes" id="UP001501072"/>
    </source>
</evidence>
<dbReference type="EMBL" id="BAAAHU010000051">
    <property type="protein sequence ID" value="GAA1014105.1"/>
    <property type="molecule type" value="Genomic_DNA"/>
</dbReference>
<evidence type="ECO:0000256" key="1">
    <source>
        <dbReference type="SAM" id="MobiDB-lite"/>
    </source>
</evidence>
<dbReference type="InterPro" id="IPR017439">
    <property type="entry name" value="Amidohydrolase"/>
</dbReference>
<dbReference type="InterPro" id="IPR002933">
    <property type="entry name" value="Peptidase_M20"/>
</dbReference>
<dbReference type="SUPFAM" id="SSF53187">
    <property type="entry name" value="Zn-dependent exopeptidases"/>
    <property type="match status" value="1"/>
</dbReference>
<dbReference type="InterPro" id="IPR011650">
    <property type="entry name" value="Peptidase_M20_dimer"/>
</dbReference>
<evidence type="ECO:0000313" key="3">
    <source>
        <dbReference type="EMBL" id="GAA1014105.1"/>
    </source>
</evidence>
<name>A0ABP4DLF2_9ACTN</name>
<dbReference type="Pfam" id="PF07687">
    <property type="entry name" value="M20_dimer"/>
    <property type="match status" value="1"/>
</dbReference>
<dbReference type="Proteomes" id="UP001501072">
    <property type="component" value="Unassembled WGS sequence"/>
</dbReference>
<gene>
    <name evidence="3" type="ORF">GCM10009564_42780</name>
</gene>
<sequence length="465" mass="47392">MNPPSHPAPPPATAGHDTPPTARGGHDTPPPASAGAHAPSATAPSPSPPDAKNLLVRAGDVLRPALALYLDLHAHPEPSGQEARTADRFGRRLEEAGCEVTHGVGGHGVVGVLRNGDGPRVWLRAELDALPMREQTGLPYASRTDVMHACGHDLHLAAAAGAAELLARLSDRWRGTLLVVGQPAEETLDGAEAMLRDGLYERFGRPDVVLAQHAAPLPSGTVAHAPAGAPTAAAGAVLDVVLHGRGGHAATPHLAVDPVVTAAAVVARLQTVVARETAPADQVTLTVGTLRAGTAANVIPDRAELGIGVRASSEAALDRALAAVRRIVLAESAAAGAPREPEVTVVSRSAVLRCDPHAADAVRRAHIGLLGAGRVLSWPGSMATEDFPLFGDAGAGVHGQHGVPLVYWMLGVVGADAWRRATAGGPDASPPPPNHSPHFAPHIGSALRPAIAALTSAALDRFAAG</sequence>
<dbReference type="Pfam" id="PF01546">
    <property type="entry name" value="Peptidase_M20"/>
    <property type="match status" value="1"/>
</dbReference>
<reference evidence="4" key="1">
    <citation type="journal article" date="2019" name="Int. J. Syst. Evol. Microbiol.">
        <title>The Global Catalogue of Microorganisms (GCM) 10K type strain sequencing project: providing services to taxonomists for standard genome sequencing and annotation.</title>
        <authorList>
            <consortium name="The Broad Institute Genomics Platform"/>
            <consortium name="The Broad Institute Genome Sequencing Center for Infectious Disease"/>
            <person name="Wu L."/>
            <person name="Ma J."/>
        </authorList>
    </citation>
    <scope>NUCLEOTIDE SEQUENCE [LARGE SCALE GENOMIC DNA]</scope>
    <source>
        <strain evidence="4">JCM 11269</strain>
    </source>
</reference>
<dbReference type="InterPro" id="IPR036264">
    <property type="entry name" value="Bact_exopeptidase_dim_dom"/>
</dbReference>
<dbReference type="SUPFAM" id="SSF55031">
    <property type="entry name" value="Bacterial exopeptidase dimerisation domain"/>
    <property type="match status" value="1"/>
</dbReference>
<feature type="compositionally biased region" description="Low complexity" evidence="1">
    <location>
        <begin position="33"/>
        <end position="44"/>
    </location>
</feature>
<comment type="caution">
    <text evidence="3">The sequence shown here is derived from an EMBL/GenBank/DDBJ whole genome shotgun (WGS) entry which is preliminary data.</text>
</comment>
<evidence type="ECO:0000259" key="2">
    <source>
        <dbReference type="Pfam" id="PF07687"/>
    </source>
</evidence>
<proteinExistence type="predicted"/>
<dbReference type="PANTHER" id="PTHR11014:SF63">
    <property type="entry name" value="METALLOPEPTIDASE, PUTATIVE (AFU_ORTHOLOGUE AFUA_6G09600)-RELATED"/>
    <property type="match status" value="1"/>
</dbReference>
<organism evidence="3 4">
    <name type="scientific">Streptomyces thermogriseus</name>
    <dbReference type="NCBI Taxonomy" id="75292"/>
    <lineage>
        <taxon>Bacteria</taxon>
        <taxon>Bacillati</taxon>
        <taxon>Actinomycetota</taxon>
        <taxon>Actinomycetes</taxon>
        <taxon>Kitasatosporales</taxon>
        <taxon>Streptomycetaceae</taxon>
        <taxon>Streptomyces</taxon>
    </lineage>
</organism>
<keyword evidence="4" id="KW-1185">Reference proteome</keyword>
<dbReference type="NCBIfam" id="TIGR01891">
    <property type="entry name" value="amidohydrolases"/>
    <property type="match status" value="1"/>
</dbReference>
<feature type="region of interest" description="Disordered" evidence="1">
    <location>
        <begin position="1"/>
        <end position="53"/>
    </location>
</feature>
<accession>A0ABP4DLF2</accession>
<dbReference type="RefSeq" id="WP_346073816.1">
    <property type="nucleotide sequence ID" value="NZ_BAAAHU010000051.1"/>
</dbReference>
<dbReference type="PANTHER" id="PTHR11014">
    <property type="entry name" value="PEPTIDASE M20 FAMILY MEMBER"/>
    <property type="match status" value="1"/>
</dbReference>
<feature type="domain" description="Peptidase M20 dimerisation" evidence="2">
    <location>
        <begin position="240"/>
        <end position="330"/>
    </location>
</feature>
<dbReference type="Gene3D" id="3.30.70.360">
    <property type="match status" value="1"/>
</dbReference>
<dbReference type="Gene3D" id="3.40.630.10">
    <property type="entry name" value="Zn peptidases"/>
    <property type="match status" value="1"/>
</dbReference>
<feature type="compositionally biased region" description="Low complexity" evidence="1">
    <location>
        <begin position="13"/>
        <end position="22"/>
    </location>
</feature>